<dbReference type="InterPro" id="IPR009078">
    <property type="entry name" value="Ferritin-like_SF"/>
</dbReference>
<sequence>MLAPSQACRLTRFNVRLWGPLHGARHPPPRLHCEHGDARPTVWPGLEPWRQSGVNELRGWGRKGPQSVPITPGTPAPECRWRCLADAAVAVLQTPDPAQKAALTHAAWHAVSNGSLPVGGEPAAAPPPFPARPPRPQLVAPKQVPTAKASRLPLPAYMLHSLAHVELNAVDLAWDTVARFAAAPLPRAFFLDFARVADDESRHLLWCLQRLGELGHAYGDMPAHSVLWEGAQASAGDVGSRLAVVPMSQEARGLDAGPRLVDRLVGLGDARSAAIVRRIAQEETAHVAVGGSEGDGRSPCSLRGEVLCPTCAQMCMRIWPRLRGPPGLPASIVPAEAQSGTPIDDAPLQAPARHPSPPSKPPGVVWFRGVCAALGADPGHAFRATICTLCPDVLRGPFEAGARAQVGLPPEWYDPGCWPEGERERLAEALRARKEGALDGRTAAEVQGGGRGDTARGPQTALFSSTLQDAENLGALRARLEHFVAGETARAAPASAA</sequence>
<proteinExistence type="predicted"/>
<dbReference type="SUPFAM" id="SSF47240">
    <property type="entry name" value="Ferritin-like"/>
    <property type="match status" value="1"/>
</dbReference>
<gene>
    <name evidence="2" type="ORF">g.13630</name>
</gene>
<evidence type="ECO:0000313" key="2">
    <source>
        <dbReference type="EMBL" id="JAT77124.1"/>
    </source>
</evidence>
<accession>A0A1D2AD53</accession>
<dbReference type="EMBL" id="GDKF01001498">
    <property type="protein sequence ID" value="JAT77124.1"/>
    <property type="molecule type" value="Transcribed_RNA"/>
</dbReference>
<dbReference type="PANTHER" id="PTHR42782">
    <property type="entry name" value="SI:CH73-314G15.3"/>
    <property type="match status" value="1"/>
</dbReference>
<evidence type="ECO:0008006" key="3">
    <source>
        <dbReference type="Google" id="ProtNLM"/>
    </source>
</evidence>
<dbReference type="CDD" id="cd00657">
    <property type="entry name" value="Ferritin_like"/>
    <property type="match status" value="1"/>
</dbReference>
<protein>
    <recommendedName>
        <fullName evidence="3">DUF455 family protein</fullName>
    </recommendedName>
</protein>
<evidence type="ECO:0000256" key="1">
    <source>
        <dbReference type="SAM" id="MobiDB-lite"/>
    </source>
</evidence>
<dbReference type="InterPro" id="IPR007402">
    <property type="entry name" value="DUF455"/>
</dbReference>
<dbReference type="AlphaFoldDB" id="A0A1D2AD53"/>
<reference evidence="2" key="1">
    <citation type="submission" date="2015-08" db="EMBL/GenBank/DDBJ databases">
        <authorList>
            <person name="Babu N.S."/>
            <person name="Beckwith C.J."/>
            <person name="Beseler K.G."/>
            <person name="Brison A."/>
            <person name="Carone J.V."/>
            <person name="Caskin T.P."/>
            <person name="Diamond M."/>
            <person name="Durham M.E."/>
            <person name="Foxe J.M."/>
            <person name="Go M."/>
            <person name="Henderson B.A."/>
            <person name="Jones I.B."/>
            <person name="McGettigan J.A."/>
            <person name="Micheletti S.J."/>
            <person name="Nasrallah M.E."/>
            <person name="Ortiz D."/>
            <person name="Piller C.R."/>
            <person name="Privatt S.R."/>
            <person name="Schneider S.L."/>
            <person name="Sharp S."/>
            <person name="Smith T.C."/>
            <person name="Stanton J.D."/>
            <person name="Ullery H.E."/>
            <person name="Wilson R.J."/>
            <person name="Serrano M.G."/>
            <person name="Buck G."/>
            <person name="Lee V."/>
            <person name="Wang Y."/>
            <person name="Carvalho R."/>
            <person name="Voegtly L."/>
            <person name="Shi R."/>
            <person name="Duckworth R."/>
            <person name="Johnson A."/>
            <person name="Loviza R."/>
            <person name="Walstead R."/>
            <person name="Shah Z."/>
            <person name="Kiflezghi M."/>
            <person name="Wade K."/>
            <person name="Ball S.L."/>
            <person name="Bradley K.W."/>
            <person name="Asai D.J."/>
            <person name="Bowman C.A."/>
            <person name="Russell D.A."/>
            <person name="Pope W.H."/>
            <person name="Jacobs-Sera D."/>
            <person name="Hendrix R.W."/>
            <person name="Hatfull G.F."/>
        </authorList>
    </citation>
    <scope>NUCLEOTIDE SEQUENCE</scope>
</reference>
<name>A0A1D2AD53_AUXPR</name>
<dbReference type="PANTHER" id="PTHR42782:SF4">
    <property type="entry name" value="DUF455 DOMAIN-CONTAINING PROTEIN"/>
    <property type="match status" value="1"/>
</dbReference>
<feature type="region of interest" description="Disordered" evidence="1">
    <location>
        <begin position="331"/>
        <end position="361"/>
    </location>
</feature>
<organism evidence="2">
    <name type="scientific">Auxenochlorella protothecoides</name>
    <name type="common">Green microalga</name>
    <name type="synonym">Chlorella protothecoides</name>
    <dbReference type="NCBI Taxonomy" id="3075"/>
    <lineage>
        <taxon>Eukaryota</taxon>
        <taxon>Viridiplantae</taxon>
        <taxon>Chlorophyta</taxon>
        <taxon>core chlorophytes</taxon>
        <taxon>Trebouxiophyceae</taxon>
        <taxon>Chlorellales</taxon>
        <taxon>Chlorellaceae</taxon>
        <taxon>Auxenochlorella</taxon>
    </lineage>
</organism>
<dbReference type="Pfam" id="PF04305">
    <property type="entry name" value="DUF455"/>
    <property type="match status" value="1"/>
</dbReference>